<dbReference type="EMBL" id="CAJPIZ010012023">
    <property type="protein sequence ID" value="CAG2113476.1"/>
    <property type="molecule type" value="Genomic_DNA"/>
</dbReference>
<feature type="compositionally biased region" description="Low complexity" evidence="9">
    <location>
        <begin position="220"/>
        <end position="230"/>
    </location>
</feature>
<dbReference type="GO" id="GO:0042923">
    <property type="term" value="F:neuropeptide binding"/>
    <property type="evidence" value="ECO:0007669"/>
    <property type="project" value="TreeGrafter"/>
</dbReference>
<accession>A0A7R9Q6P6</accession>
<feature type="transmembrane region" description="Helical" evidence="10">
    <location>
        <begin position="131"/>
        <end position="152"/>
    </location>
</feature>
<keyword evidence="6 10" id="KW-0472">Membrane</keyword>
<dbReference type="EMBL" id="OC866598">
    <property type="protein sequence ID" value="CAD7633046.1"/>
    <property type="molecule type" value="Genomic_DNA"/>
</dbReference>
<dbReference type="Pfam" id="PF00001">
    <property type="entry name" value="7tm_1"/>
    <property type="match status" value="1"/>
</dbReference>
<dbReference type="SUPFAM" id="SSF81321">
    <property type="entry name" value="Family A G protein-coupled receptor-like"/>
    <property type="match status" value="1"/>
</dbReference>
<keyword evidence="3 10" id="KW-0812">Transmembrane</keyword>
<dbReference type="InterPro" id="IPR000276">
    <property type="entry name" value="GPCR_Rhodpsn"/>
</dbReference>
<dbReference type="PANTHER" id="PTHR24235:SF29">
    <property type="entry name" value="GH23382P"/>
    <property type="match status" value="1"/>
</dbReference>
<organism evidence="12">
    <name type="scientific">Medioppia subpectinata</name>
    <dbReference type="NCBI Taxonomy" id="1979941"/>
    <lineage>
        <taxon>Eukaryota</taxon>
        <taxon>Metazoa</taxon>
        <taxon>Ecdysozoa</taxon>
        <taxon>Arthropoda</taxon>
        <taxon>Chelicerata</taxon>
        <taxon>Arachnida</taxon>
        <taxon>Acari</taxon>
        <taxon>Acariformes</taxon>
        <taxon>Sarcoptiformes</taxon>
        <taxon>Oribatida</taxon>
        <taxon>Brachypylina</taxon>
        <taxon>Oppioidea</taxon>
        <taxon>Oppiidae</taxon>
        <taxon>Medioppia</taxon>
    </lineage>
</organism>
<keyword evidence="13" id="KW-1185">Reference proteome</keyword>
<evidence type="ECO:0000256" key="8">
    <source>
        <dbReference type="ARBA" id="ARBA00023224"/>
    </source>
</evidence>
<evidence type="ECO:0000256" key="9">
    <source>
        <dbReference type="SAM" id="MobiDB-lite"/>
    </source>
</evidence>
<dbReference type="GO" id="GO:0005886">
    <property type="term" value="C:plasma membrane"/>
    <property type="evidence" value="ECO:0007669"/>
    <property type="project" value="TreeGrafter"/>
</dbReference>
<dbReference type="GO" id="GO:0008188">
    <property type="term" value="F:neuropeptide receptor activity"/>
    <property type="evidence" value="ECO:0007669"/>
    <property type="project" value="TreeGrafter"/>
</dbReference>
<dbReference type="GO" id="GO:0043005">
    <property type="term" value="C:neuron projection"/>
    <property type="evidence" value="ECO:0007669"/>
    <property type="project" value="TreeGrafter"/>
</dbReference>
<feature type="region of interest" description="Disordered" evidence="9">
    <location>
        <begin position="208"/>
        <end position="232"/>
    </location>
</feature>
<gene>
    <name evidence="12" type="ORF">OSB1V03_LOCUS13445</name>
</gene>
<keyword evidence="4 10" id="KW-1133">Transmembrane helix</keyword>
<dbReference type="Proteomes" id="UP000759131">
    <property type="component" value="Unassembled WGS sequence"/>
</dbReference>
<keyword evidence="8" id="KW-0807">Transducer</keyword>
<evidence type="ECO:0000256" key="6">
    <source>
        <dbReference type="ARBA" id="ARBA00023136"/>
    </source>
</evidence>
<proteinExistence type="inferred from homology"/>
<dbReference type="PROSITE" id="PS50262">
    <property type="entry name" value="G_PROTEIN_RECEP_F1_2"/>
    <property type="match status" value="1"/>
</dbReference>
<evidence type="ECO:0000313" key="13">
    <source>
        <dbReference type="Proteomes" id="UP000759131"/>
    </source>
</evidence>
<dbReference type="InterPro" id="IPR017452">
    <property type="entry name" value="GPCR_Rhodpsn_7TM"/>
</dbReference>
<name>A0A7R9Q6P6_9ACAR</name>
<evidence type="ECO:0000256" key="3">
    <source>
        <dbReference type="ARBA" id="ARBA00022692"/>
    </source>
</evidence>
<dbReference type="AlphaFoldDB" id="A0A7R9Q6P6"/>
<evidence type="ECO:0000256" key="10">
    <source>
        <dbReference type="SAM" id="Phobius"/>
    </source>
</evidence>
<keyword evidence="7" id="KW-0675">Receptor</keyword>
<dbReference type="OrthoDB" id="10037617at2759"/>
<sequence length="287" mass="33351">MIIIALDRYQVVVNPLTARLSTRLPKHIMVIIIWVLAGVLSIPHAVFNRSVPLYTYRTIYRCRTVYPEPQLFYRQLLTIVTFVTQYMAPLVITIVTYVVISLKIFRKVTIGEVTIQQHNTRMDNKRTTIKMLILVVVVFGVCWLPINVYHIVNDFSSQTSAPVGINTYLTCHWLAFSSMCWNPFIYFGLNPHYRREMRRLFTYKSWSSGRSRNNHHDSNNNRGINDGHNNSQQQYTRSSTIMLSRLNSKTSSERKFAISLTFTHNIFRNVKSLGTCYGNPDNDSKNN</sequence>
<feature type="non-terminal residue" evidence="12">
    <location>
        <position position="1"/>
    </location>
</feature>
<keyword evidence="5" id="KW-0297">G-protein coupled receptor</keyword>
<feature type="transmembrane region" description="Helical" evidence="10">
    <location>
        <begin position="76"/>
        <end position="100"/>
    </location>
</feature>
<evidence type="ECO:0000256" key="5">
    <source>
        <dbReference type="ARBA" id="ARBA00023040"/>
    </source>
</evidence>
<evidence type="ECO:0000259" key="11">
    <source>
        <dbReference type="PROSITE" id="PS50262"/>
    </source>
</evidence>
<evidence type="ECO:0000313" key="12">
    <source>
        <dbReference type="EMBL" id="CAD7633046.1"/>
    </source>
</evidence>
<dbReference type="Gene3D" id="1.20.1070.10">
    <property type="entry name" value="Rhodopsin 7-helix transmembrane proteins"/>
    <property type="match status" value="1"/>
</dbReference>
<evidence type="ECO:0000256" key="1">
    <source>
        <dbReference type="ARBA" id="ARBA00004141"/>
    </source>
</evidence>
<dbReference type="PRINTS" id="PR00237">
    <property type="entry name" value="GPCRRHODOPSN"/>
</dbReference>
<feature type="domain" description="G-protein coupled receptors family 1 profile" evidence="11">
    <location>
        <begin position="1"/>
        <end position="186"/>
    </location>
</feature>
<evidence type="ECO:0000256" key="7">
    <source>
        <dbReference type="ARBA" id="ARBA00023170"/>
    </source>
</evidence>
<feature type="transmembrane region" description="Helical" evidence="10">
    <location>
        <begin position="28"/>
        <end position="47"/>
    </location>
</feature>
<dbReference type="PANTHER" id="PTHR24235">
    <property type="entry name" value="NEUROPEPTIDE Y RECEPTOR"/>
    <property type="match status" value="1"/>
</dbReference>
<comment type="similarity">
    <text evidence="2">Belongs to the G-protein coupled receptor 1 family.</text>
</comment>
<comment type="subcellular location">
    <subcellularLocation>
        <location evidence="1">Membrane</location>
        <topology evidence="1">Multi-pass membrane protein</topology>
    </subcellularLocation>
</comment>
<evidence type="ECO:0000256" key="4">
    <source>
        <dbReference type="ARBA" id="ARBA00022989"/>
    </source>
</evidence>
<evidence type="ECO:0000256" key="2">
    <source>
        <dbReference type="ARBA" id="ARBA00010663"/>
    </source>
</evidence>
<reference evidence="12" key="1">
    <citation type="submission" date="2020-11" db="EMBL/GenBank/DDBJ databases">
        <authorList>
            <person name="Tran Van P."/>
        </authorList>
    </citation>
    <scope>NUCLEOTIDE SEQUENCE</scope>
</reference>
<protein>
    <recommendedName>
        <fullName evidence="11">G-protein coupled receptors family 1 profile domain-containing protein</fullName>
    </recommendedName>
</protein>
<feature type="transmembrane region" description="Helical" evidence="10">
    <location>
        <begin position="172"/>
        <end position="189"/>
    </location>
</feature>